<dbReference type="AlphaFoldDB" id="A0A9W8HFD4"/>
<name>A0A9W8HFD4_9FUNG</name>
<evidence type="ECO:0000256" key="3">
    <source>
        <dbReference type="ARBA" id="ARBA00022737"/>
    </source>
</evidence>
<dbReference type="SFLD" id="SFLDG01016">
    <property type="entry name" value="Prenyltransferase_Like_2"/>
    <property type="match status" value="1"/>
</dbReference>
<evidence type="ECO:0000259" key="8">
    <source>
        <dbReference type="Pfam" id="PF13243"/>
    </source>
</evidence>
<evidence type="ECO:0000256" key="1">
    <source>
        <dbReference type="ARBA" id="ARBA00009755"/>
    </source>
</evidence>
<dbReference type="InterPro" id="IPR018333">
    <property type="entry name" value="Squalene_cyclase"/>
</dbReference>
<evidence type="ECO:0000256" key="6">
    <source>
        <dbReference type="ARBA" id="ARBA00023235"/>
    </source>
</evidence>
<feature type="domain" description="Squalene cyclase C-terminal" evidence="8">
    <location>
        <begin position="380"/>
        <end position="713"/>
    </location>
</feature>
<comment type="similarity">
    <text evidence="1 7">Belongs to the terpene cyclase/mutase family.</text>
</comment>
<gene>
    <name evidence="10" type="ORF">H4R18_003447</name>
</gene>
<dbReference type="CDD" id="cd02892">
    <property type="entry name" value="SQCY_1"/>
    <property type="match status" value="1"/>
</dbReference>
<dbReference type="Pfam" id="PF13243">
    <property type="entry name" value="SQHop_cyclase_C"/>
    <property type="match status" value="1"/>
</dbReference>
<evidence type="ECO:0000256" key="5">
    <source>
        <dbReference type="ARBA" id="ARBA00023098"/>
    </source>
</evidence>
<keyword evidence="11" id="KW-1185">Reference proteome</keyword>
<dbReference type="PANTHER" id="PTHR11764:SF20">
    <property type="entry name" value="LANOSTEROL SYNTHASE"/>
    <property type="match status" value="1"/>
</dbReference>
<accession>A0A9W8HFD4</accession>
<dbReference type="GO" id="GO:0006696">
    <property type="term" value="P:ergosterol biosynthetic process"/>
    <property type="evidence" value="ECO:0007669"/>
    <property type="project" value="TreeGrafter"/>
</dbReference>
<dbReference type="SUPFAM" id="SSF48239">
    <property type="entry name" value="Terpenoid cyclases/Protein prenyltransferases"/>
    <property type="match status" value="2"/>
</dbReference>
<dbReference type="FunFam" id="1.50.10.20:FF:000003">
    <property type="entry name" value="Terpene cyclase/mutase family member"/>
    <property type="match status" value="1"/>
</dbReference>
<comment type="caution">
    <text evidence="10">The sequence shown here is derived from an EMBL/GenBank/DDBJ whole genome shotgun (WGS) entry which is preliminary data.</text>
</comment>
<keyword evidence="5" id="KW-0443">Lipid metabolism</keyword>
<dbReference type="EMBL" id="JANBUL010000137">
    <property type="protein sequence ID" value="KAJ2780465.1"/>
    <property type="molecule type" value="Genomic_DNA"/>
</dbReference>
<evidence type="ECO:0000259" key="9">
    <source>
        <dbReference type="Pfam" id="PF13249"/>
    </source>
</evidence>
<proteinExistence type="inferred from homology"/>
<keyword evidence="6 7" id="KW-0413">Isomerase</keyword>
<evidence type="ECO:0000256" key="2">
    <source>
        <dbReference type="ARBA" id="ARBA00022516"/>
    </source>
</evidence>
<dbReference type="EC" id="5.4.99.-" evidence="7"/>
<keyword evidence="2" id="KW-0444">Lipid biosynthesis</keyword>
<dbReference type="InterPro" id="IPR008930">
    <property type="entry name" value="Terpenoid_cyclase/PrenylTrfase"/>
</dbReference>
<protein>
    <recommendedName>
        <fullName evidence="7">Terpene cyclase/mutase family member</fullName>
        <ecNumber evidence="7">5.4.99.-</ecNumber>
    </recommendedName>
</protein>
<reference evidence="10" key="1">
    <citation type="submission" date="2022-07" db="EMBL/GenBank/DDBJ databases">
        <title>Phylogenomic reconstructions and comparative analyses of Kickxellomycotina fungi.</title>
        <authorList>
            <person name="Reynolds N.K."/>
            <person name="Stajich J.E."/>
            <person name="Barry K."/>
            <person name="Grigoriev I.V."/>
            <person name="Crous P."/>
            <person name="Smith M.E."/>
        </authorList>
    </citation>
    <scope>NUCLEOTIDE SEQUENCE</scope>
    <source>
        <strain evidence="10">NBRC 105414</strain>
    </source>
</reference>
<keyword evidence="4" id="KW-0752">Steroid biosynthesis</keyword>
<organism evidence="10 11">
    <name type="scientific">Coemansia javaensis</name>
    <dbReference type="NCBI Taxonomy" id="2761396"/>
    <lineage>
        <taxon>Eukaryota</taxon>
        <taxon>Fungi</taxon>
        <taxon>Fungi incertae sedis</taxon>
        <taxon>Zoopagomycota</taxon>
        <taxon>Kickxellomycotina</taxon>
        <taxon>Kickxellomycetes</taxon>
        <taxon>Kickxellales</taxon>
        <taxon>Kickxellaceae</taxon>
        <taxon>Coemansia</taxon>
    </lineage>
</organism>
<evidence type="ECO:0000256" key="4">
    <source>
        <dbReference type="ARBA" id="ARBA00022955"/>
    </source>
</evidence>
<evidence type="ECO:0000313" key="11">
    <source>
        <dbReference type="Proteomes" id="UP001140217"/>
    </source>
</evidence>
<keyword evidence="3" id="KW-0677">Repeat</keyword>
<dbReference type="FunFam" id="1.50.10.20:FF:000002">
    <property type="entry name" value="Terpene cyclase/mutase family member"/>
    <property type="match status" value="1"/>
</dbReference>
<evidence type="ECO:0000313" key="10">
    <source>
        <dbReference type="EMBL" id="KAJ2780465.1"/>
    </source>
</evidence>
<dbReference type="PANTHER" id="PTHR11764">
    <property type="entry name" value="TERPENE CYCLASE/MUTASE FAMILY MEMBER"/>
    <property type="match status" value="1"/>
</dbReference>
<dbReference type="GO" id="GO:0000250">
    <property type="term" value="F:lanosterol synthase activity"/>
    <property type="evidence" value="ECO:0007669"/>
    <property type="project" value="TreeGrafter"/>
</dbReference>
<dbReference type="Proteomes" id="UP001140217">
    <property type="component" value="Unassembled WGS sequence"/>
</dbReference>
<dbReference type="OrthoDB" id="21502at2759"/>
<dbReference type="Gene3D" id="1.50.10.20">
    <property type="match status" value="2"/>
</dbReference>
<dbReference type="Pfam" id="PF13249">
    <property type="entry name" value="SQHop_cyclase_N"/>
    <property type="match status" value="1"/>
</dbReference>
<evidence type="ECO:0000256" key="7">
    <source>
        <dbReference type="RuleBase" id="RU362003"/>
    </source>
</evidence>
<sequence>MSSYFTADRAEAAAFGSDLTRWRLNVDNGRQTWEYLSEAAAQERPQRFVEKYWLGLPVDAEELPRATRPMEAASNGWAFFRRLQTEDGHWSGAYDGPLFVTCGIVIMQYITGVPIAEERRREMCRYLLNVAREDGGWGLHTESRSTVFGTAMNYVMLRLLGMAAEHPALARARGTLHRLGSARAIPSWGKFWLSALGVYEWEGMNPLPPEPLLLPAALPLNPGNWWVHTRAVFVAMCYTYGLRRSLPPNELTRALREELYDQPYASIDWPAQRDNVGATDRYVPNTLLLRAFNAALGVYEQWRPDWLRRRALAEALFQIENEVRNTHHLCIAPVNFAANMLAVYYAHGADSALFGGMRERLPDVMWMCREGLAACGTNGSQLWDTAFAVQAAVDAGLAGLKENRECMARALAFLESTQIRKNPDNMQRTYRQATLGAWPFSTRDQAYTVSDTTAEALRATVLLQQASFLPKRVSDRRLEEAVDLLLGMQNRGGGFASYERVRGPQLMEHLNASEVFGNIMVEYAYPECTTSVVLGLTAFAQAFPDYRARDIKRCTDRAIQYVIAAQRSDGGWYGSWGVCFTYASMFALQSLACVGMYFDTCWEAMRGCAFLIDRQNADGGWGEAFASCEQKRYIPHADGSQVVNTAWALLALMAAKCNYGDVVRRGIVFLMRRQQPNGEWLQEGIEGVFNHSCAIRYPNYKFIFPVWALGRYAELYGNLPLIE</sequence>
<feature type="domain" description="Squalene cyclase N-terminal" evidence="9">
    <location>
        <begin position="79"/>
        <end position="335"/>
    </location>
</feature>
<dbReference type="InterPro" id="IPR032697">
    <property type="entry name" value="SQ_cyclase_N"/>
</dbReference>
<dbReference type="InterPro" id="IPR032696">
    <property type="entry name" value="SQ_cyclase_C"/>
</dbReference>
<dbReference type="Gene3D" id="6.20.120.20">
    <property type="match status" value="1"/>
</dbReference>
<dbReference type="GO" id="GO:0016104">
    <property type="term" value="P:triterpenoid biosynthetic process"/>
    <property type="evidence" value="ECO:0007669"/>
    <property type="project" value="InterPro"/>
</dbReference>
<dbReference type="GO" id="GO:0005811">
    <property type="term" value="C:lipid droplet"/>
    <property type="evidence" value="ECO:0007669"/>
    <property type="project" value="InterPro"/>
</dbReference>
<dbReference type="NCBIfam" id="TIGR01787">
    <property type="entry name" value="squalene_cyclas"/>
    <property type="match status" value="1"/>
</dbReference>